<dbReference type="Gene3D" id="1.10.10.10">
    <property type="entry name" value="Winged helix-like DNA-binding domain superfamily/Winged helix DNA-binding domain"/>
    <property type="match status" value="1"/>
</dbReference>
<dbReference type="Gene3D" id="3.40.1410.10">
    <property type="entry name" value="Chorismate lyase-like"/>
    <property type="match status" value="1"/>
</dbReference>
<feature type="domain" description="HTH gntR-type" evidence="4">
    <location>
        <begin position="14"/>
        <end position="80"/>
    </location>
</feature>
<keyword evidence="3" id="KW-0804">Transcription</keyword>
<dbReference type="InterPro" id="IPR000524">
    <property type="entry name" value="Tscrpt_reg_HTH_GntR"/>
</dbReference>
<name>A0A2G6KD70_9BACT</name>
<keyword evidence="1" id="KW-0805">Transcription regulation</keyword>
<reference evidence="5 6" key="1">
    <citation type="submission" date="2017-10" db="EMBL/GenBank/DDBJ databases">
        <title>Novel microbial diversity and functional potential in the marine mammal oral microbiome.</title>
        <authorList>
            <person name="Dudek N.K."/>
            <person name="Sun C.L."/>
            <person name="Burstein D."/>
            <person name="Kantor R.S."/>
            <person name="Aliaga Goltsman D.S."/>
            <person name="Bik E.M."/>
            <person name="Thomas B.C."/>
            <person name="Banfield J.F."/>
            <person name="Relman D.A."/>
        </authorList>
    </citation>
    <scope>NUCLEOTIDE SEQUENCE [LARGE SCALE GENOMIC DNA]</scope>
    <source>
        <strain evidence="5">DOLJORAL78_47_16</strain>
    </source>
</reference>
<dbReference type="SMART" id="SM00345">
    <property type="entry name" value="HTH_GNTR"/>
    <property type="match status" value="1"/>
</dbReference>
<protein>
    <submittedName>
        <fullName evidence="5">GntR family transcriptional regulator</fullName>
    </submittedName>
</protein>
<dbReference type="GO" id="GO:0045892">
    <property type="term" value="P:negative regulation of DNA-templated transcription"/>
    <property type="evidence" value="ECO:0007669"/>
    <property type="project" value="TreeGrafter"/>
</dbReference>
<evidence type="ECO:0000256" key="1">
    <source>
        <dbReference type="ARBA" id="ARBA00023015"/>
    </source>
</evidence>
<dbReference type="Proteomes" id="UP000230821">
    <property type="component" value="Unassembled WGS sequence"/>
</dbReference>
<dbReference type="GO" id="GO:0003677">
    <property type="term" value="F:DNA binding"/>
    <property type="evidence" value="ECO:0007669"/>
    <property type="project" value="UniProtKB-KW"/>
</dbReference>
<organism evidence="5 6">
    <name type="scientific">candidate division KSB3 bacterium</name>
    <dbReference type="NCBI Taxonomy" id="2044937"/>
    <lineage>
        <taxon>Bacteria</taxon>
        <taxon>candidate division KSB3</taxon>
    </lineage>
</organism>
<dbReference type="SUPFAM" id="SSF64288">
    <property type="entry name" value="Chorismate lyase-like"/>
    <property type="match status" value="1"/>
</dbReference>
<dbReference type="InterPro" id="IPR028978">
    <property type="entry name" value="Chorismate_lyase_/UTRA_dom_sf"/>
</dbReference>
<dbReference type="PRINTS" id="PR00035">
    <property type="entry name" value="HTHGNTR"/>
</dbReference>
<dbReference type="PANTHER" id="PTHR44846">
    <property type="entry name" value="MANNOSYL-D-GLYCERATE TRANSPORT/METABOLISM SYSTEM REPRESSOR MNGR-RELATED"/>
    <property type="match status" value="1"/>
</dbReference>
<comment type="caution">
    <text evidence="5">The sequence shown here is derived from an EMBL/GenBank/DDBJ whole genome shotgun (WGS) entry which is preliminary data.</text>
</comment>
<dbReference type="InterPro" id="IPR050679">
    <property type="entry name" value="Bact_HTH_transcr_reg"/>
</dbReference>
<dbReference type="PROSITE" id="PS50949">
    <property type="entry name" value="HTH_GNTR"/>
    <property type="match status" value="1"/>
</dbReference>
<dbReference type="PANTHER" id="PTHR44846:SF1">
    <property type="entry name" value="MANNOSYL-D-GLYCERATE TRANSPORT_METABOLISM SYSTEM REPRESSOR MNGR-RELATED"/>
    <property type="match status" value="1"/>
</dbReference>
<dbReference type="Pfam" id="PF00392">
    <property type="entry name" value="GntR"/>
    <property type="match status" value="1"/>
</dbReference>
<evidence type="ECO:0000313" key="6">
    <source>
        <dbReference type="Proteomes" id="UP000230821"/>
    </source>
</evidence>
<dbReference type="GO" id="GO:0003700">
    <property type="term" value="F:DNA-binding transcription factor activity"/>
    <property type="evidence" value="ECO:0007669"/>
    <property type="project" value="InterPro"/>
</dbReference>
<evidence type="ECO:0000256" key="2">
    <source>
        <dbReference type="ARBA" id="ARBA00023125"/>
    </source>
</evidence>
<dbReference type="SMART" id="SM00866">
    <property type="entry name" value="UTRA"/>
    <property type="match status" value="1"/>
</dbReference>
<dbReference type="InterPro" id="IPR036390">
    <property type="entry name" value="WH_DNA-bd_sf"/>
</dbReference>
<dbReference type="AlphaFoldDB" id="A0A2G6KD70"/>
<evidence type="ECO:0000259" key="4">
    <source>
        <dbReference type="PROSITE" id="PS50949"/>
    </source>
</evidence>
<gene>
    <name evidence="5" type="ORF">CSA56_10875</name>
</gene>
<dbReference type="EMBL" id="PDSK01000096">
    <property type="protein sequence ID" value="PIE33611.1"/>
    <property type="molecule type" value="Genomic_DNA"/>
</dbReference>
<dbReference type="CDD" id="cd07377">
    <property type="entry name" value="WHTH_GntR"/>
    <property type="match status" value="1"/>
</dbReference>
<sequence>MDFTHKTLNREIPIPLYYQLKEILLEEIKQARAGAAFPTELELCKQFDISRPTVRQAINELVIEGYLTRMKGKGTFIAGPKIKQDFLIVLKSFIEEMKEKGLTPSTEVLEFAEAECDEKVAHALQIPDGAKVAKLTRLRFADETPIVLVVTFLPLDKLPGILSQDFTNNSLYEIIRTDYGYTIDRATRILEARAASEEATLLQIKPGEPVQFIQTIAYLDTGAPIEYSLAEYRGDKSEFTFELTKQRQ</sequence>
<dbReference type="SUPFAM" id="SSF46785">
    <property type="entry name" value="Winged helix' DNA-binding domain"/>
    <property type="match status" value="1"/>
</dbReference>
<evidence type="ECO:0000313" key="5">
    <source>
        <dbReference type="EMBL" id="PIE33611.1"/>
    </source>
</evidence>
<dbReference type="Pfam" id="PF07702">
    <property type="entry name" value="UTRA"/>
    <property type="match status" value="1"/>
</dbReference>
<evidence type="ECO:0000256" key="3">
    <source>
        <dbReference type="ARBA" id="ARBA00023163"/>
    </source>
</evidence>
<keyword evidence="2" id="KW-0238">DNA-binding</keyword>
<accession>A0A2G6KD70</accession>
<dbReference type="InterPro" id="IPR011663">
    <property type="entry name" value="UTRA"/>
</dbReference>
<proteinExistence type="predicted"/>
<dbReference type="InterPro" id="IPR036388">
    <property type="entry name" value="WH-like_DNA-bd_sf"/>
</dbReference>